<gene>
    <name evidence="2" type="ORF">OA86_01400</name>
</gene>
<evidence type="ECO:0000313" key="2">
    <source>
        <dbReference type="EMBL" id="KIA90566.1"/>
    </source>
</evidence>
<keyword evidence="3" id="KW-1185">Reference proteome</keyword>
<feature type="transmembrane region" description="Helical" evidence="1">
    <location>
        <begin position="7"/>
        <end position="29"/>
    </location>
</feature>
<organism evidence="2 3">
    <name type="scientific">Kaistella jeonii</name>
    <dbReference type="NCBI Taxonomy" id="266749"/>
    <lineage>
        <taxon>Bacteria</taxon>
        <taxon>Pseudomonadati</taxon>
        <taxon>Bacteroidota</taxon>
        <taxon>Flavobacteriia</taxon>
        <taxon>Flavobacteriales</taxon>
        <taxon>Weeksellaceae</taxon>
        <taxon>Chryseobacterium group</taxon>
        <taxon>Kaistella</taxon>
    </lineage>
</organism>
<protein>
    <submittedName>
        <fullName evidence="2">Uncharacterized protein</fullName>
    </submittedName>
</protein>
<feature type="transmembrane region" description="Helical" evidence="1">
    <location>
        <begin position="41"/>
        <end position="66"/>
    </location>
</feature>
<reference evidence="2 3" key="1">
    <citation type="submission" date="2014-10" db="EMBL/GenBank/DDBJ databases">
        <title>Kaistella jeonii genome.</title>
        <authorList>
            <person name="Clayton J.T."/>
            <person name="Newman J.D."/>
        </authorList>
    </citation>
    <scope>NUCLEOTIDE SEQUENCE [LARGE SCALE GENOMIC DNA]</scope>
    <source>
        <strain evidence="2 3">DSM 17048</strain>
    </source>
</reference>
<keyword evidence="1" id="KW-0472">Membrane</keyword>
<proteinExistence type="predicted"/>
<dbReference type="AlphaFoldDB" id="A0A0C1D1D1"/>
<keyword evidence="1" id="KW-0812">Transmembrane</keyword>
<dbReference type="OrthoDB" id="679529at2"/>
<dbReference type="Proteomes" id="UP000031473">
    <property type="component" value="Unassembled WGS sequence"/>
</dbReference>
<dbReference type="InterPro" id="IPR049211">
    <property type="entry name" value="DUF6814"/>
</dbReference>
<sequence>MDQVKKILGIVWLILALVVAYYGLTVFGIPKVMSDKQEDHVFGWIILTVLMPIIVGGLGIFGWYSFKGEYSDRNM</sequence>
<dbReference type="Pfam" id="PF20664">
    <property type="entry name" value="DUF6814"/>
    <property type="match status" value="1"/>
</dbReference>
<dbReference type="RefSeq" id="WP_039347658.1">
    <property type="nucleotide sequence ID" value="NZ_FOLA01000001.1"/>
</dbReference>
<evidence type="ECO:0000256" key="1">
    <source>
        <dbReference type="SAM" id="Phobius"/>
    </source>
</evidence>
<comment type="caution">
    <text evidence="2">The sequence shown here is derived from an EMBL/GenBank/DDBJ whole genome shotgun (WGS) entry which is preliminary data.</text>
</comment>
<evidence type="ECO:0000313" key="3">
    <source>
        <dbReference type="Proteomes" id="UP000031473"/>
    </source>
</evidence>
<keyword evidence="1" id="KW-1133">Transmembrane helix</keyword>
<name>A0A0C1D1D1_9FLAO</name>
<accession>A0A0C1D1D1</accession>
<dbReference type="STRING" id="266749.SAMN05421876_101245"/>
<dbReference type="EMBL" id="JSYL01000001">
    <property type="protein sequence ID" value="KIA90566.1"/>
    <property type="molecule type" value="Genomic_DNA"/>
</dbReference>